<dbReference type="PANTHER" id="PTHR34847">
    <property type="entry name" value="NODULATION PROTEIN U"/>
    <property type="match status" value="1"/>
</dbReference>
<dbReference type="InterPro" id="IPR003696">
    <property type="entry name" value="Carbtransf_dom"/>
</dbReference>
<proteinExistence type="predicted"/>
<dbReference type="PANTHER" id="PTHR34847:SF1">
    <property type="entry name" value="NODULATION PROTEIN U"/>
    <property type="match status" value="1"/>
</dbReference>
<dbReference type="CDD" id="cd24098">
    <property type="entry name" value="ASKHA_NBD_TobZ_N"/>
    <property type="match status" value="1"/>
</dbReference>
<evidence type="ECO:0000313" key="2">
    <source>
        <dbReference type="EMBL" id="MFD0891495.1"/>
    </source>
</evidence>
<evidence type="ECO:0000313" key="3">
    <source>
        <dbReference type="Proteomes" id="UP001597024"/>
    </source>
</evidence>
<dbReference type="SUPFAM" id="SSF53067">
    <property type="entry name" value="Actin-like ATPase domain"/>
    <property type="match status" value="1"/>
</dbReference>
<protein>
    <submittedName>
        <fullName evidence="2">Carbamoyltransferase N-terminal domain-containing protein</fullName>
    </submittedName>
</protein>
<name>A0ABW3E5V2_9ACTN</name>
<accession>A0ABW3E5V2</accession>
<dbReference type="Pfam" id="PF02543">
    <property type="entry name" value="Carbam_trans_N"/>
    <property type="match status" value="1"/>
</dbReference>
<organism evidence="2 3">
    <name type="scientific">Streptosporangium algeriense</name>
    <dbReference type="NCBI Taxonomy" id="1682748"/>
    <lineage>
        <taxon>Bacteria</taxon>
        <taxon>Bacillati</taxon>
        <taxon>Actinomycetota</taxon>
        <taxon>Actinomycetes</taxon>
        <taxon>Streptosporangiales</taxon>
        <taxon>Streptosporangiaceae</taxon>
        <taxon>Streptosporangium</taxon>
    </lineage>
</organism>
<dbReference type="InterPro" id="IPR043129">
    <property type="entry name" value="ATPase_NBD"/>
</dbReference>
<sequence length="207" mass="22217">GLAAPYEDAAVLVCDGRGEALSHLAGVYEDGRLRVLAAQELPHSLGLMYEAVTEHLGFMRSSDEYKVMALASYGSPRFLDELRELIHTTGDGGFRVEPIDWAAYAKALRPGQDWGEEHADLAASVQTRLEEVLLELACWLHEQTGRRVLTMAGGVALNCVANTHLLERGPFEQVWVQPAAGDAGTALGGALHLAQEFGEPAAPMPGA</sequence>
<keyword evidence="3" id="KW-1185">Reference proteome</keyword>
<feature type="non-terminal residue" evidence="2">
    <location>
        <position position="1"/>
    </location>
</feature>
<gene>
    <name evidence="2" type="ORF">ACFQ08_43685</name>
</gene>
<feature type="domain" description="Carbamoyltransferase" evidence="1">
    <location>
        <begin position="5"/>
        <end position="191"/>
    </location>
</feature>
<dbReference type="Proteomes" id="UP001597024">
    <property type="component" value="Unassembled WGS sequence"/>
</dbReference>
<comment type="caution">
    <text evidence="2">The sequence shown here is derived from an EMBL/GenBank/DDBJ whole genome shotgun (WGS) entry which is preliminary data.</text>
</comment>
<dbReference type="InterPro" id="IPR051338">
    <property type="entry name" value="NodU/CmcH_Carbamoyltrnsfr"/>
</dbReference>
<feature type="non-terminal residue" evidence="2">
    <location>
        <position position="207"/>
    </location>
</feature>
<reference evidence="3" key="1">
    <citation type="journal article" date="2019" name="Int. J. Syst. Evol. Microbiol.">
        <title>The Global Catalogue of Microorganisms (GCM) 10K type strain sequencing project: providing services to taxonomists for standard genome sequencing and annotation.</title>
        <authorList>
            <consortium name="The Broad Institute Genomics Platform"/>
            <consortium name="The Broad Institute Genome Sequencing Center for Infectious Disease"/>
            <person name="Wu L."/>
            <person name="Ma J."/>
        </authorList>
    </citation>
    <scope>NUCLEOTIDE SEQUENCE [LARGE SCALE GENOMIC DNA]</scope>
    <source>
        <strain evidence="3">CCUG 62974</strain>
    </source>
</reference>
<evidence type="ECO:0000259" key="1">
    <source>
        <dbReference type="Pfam" id="PF02543"/>
    </source>
</evidence>
<dbReference type="EMBL" id="JBHTHX010003231">
    <property type="protein sequence ID" value="MFD0891495.1"/>
    <property type="molecule type" value="Genomic_DNA"/>
</dbReference>
<dbReference type="Gene3D" id="3.30.420.40">
    <property type="match status" value="1"/>
</dbReference>